<comment type="caution">
    <text evidence="2">The sequence shown here is derived from an EMBL/GenBank/DDBJ whole genome shotgun (WGS) entry which is preliminary data.</text>
</comment>
<dbReference type="Proteomes" id="UP000600547">
    <property type="component" value="Unassembled WGS sequence"/>
</dbReference>
<evidence type="ECO:0000256" key="1">
    <source>
        <dbReference type="SAM" id="MobiDB-lite"/>
    </source>
</evidence>
<feature type="compositionally biased region" description="Low complexity" evidence="1">
    <location>
        <begin position="220"/>
        <end position="243"/>
    </location>
</feature>
<protein>
    <submittedName>
        <fullName evidence="2">Uncharacterized protein</fullName>
    </submittedName>
</protein>
<feature type="compositionally biased region" description="Polar residues" evidence="1">
    <location>
        <begin position="256"/>
        <end position="274"/>
    </location>
</feature>
<feature type="region of interest" description="Disordered" evidence="1">
    <location>
        <begin position="175"/>
        <end position="326"/>
    </location>
</feature>
<feature type="compositionally biased region" description="Low complexity" evidence="1">
    <location>
        <begin position="20"/>
        <end position="33"/>
    </location>
</feature>
<feature type="compositionally biased region" description="Basic residues" evidence="1">
    <location>
        <begin position="183"/>
        <end position="194"/>
    </location>
</feature>
<dbReference type="EMBL" id="BMQG01000011">
    <property type="protein sequence ID" value="GGM51792.1"/>
    <property type="molecule type" value="Genomic_DNA"/>
</dbReference>
<evidence type="ECO:0000313" key="3">
    <source>
        <dbReference type="Proteomes" id="UP000600547"/>
    </source>
</evidence>
<evidence type="ECO:0000313" key="2">
    <source>
        <dbReference type="EMBL" id="GGM51792.1"/>
    </source>
</evidence>
<dbReference type="AlphaFoldDB" id="A0A8H9GR43"/>
<proteinExistence type="predicted"/>
<reference evidence="3" key="1">
    <citation type="journal article" date="2019" name="Int. J. Syst. Evol. Microbiol.">
        <title>The Global Catalogue of Microorganisms (GCM) 10K type strain sequencing project: providing services to taxonomists for standard genome sequencing and annotation.</title>
        <authorList>
            <consortium name="The Broad Institute Genomics Platform"/>
            <consortium name="The Broad Institute Genome Sequencing Center for Infectious Disease"/>
            <person name="Wu L."/>
            <person name="Ma J."/>
        </authorList>
    </citation>
    <scope>NUCLEOTIDE SEQUENCE [LARGE SCALE GENOMIC DNA]</scope>
    <source>
        <strain evidence="3">JCM 31047</strain>
    </source>
</reference>
<sequence length="575" mass="62705">MNHAPPHAQRLTHPHRDRTTPPTAAASLTAPAKKPMTPAVQAVAALHITGNVIPHVWYQRTEFRTPSGKPDQRMITILADILYWYRPREVRDEDTGALIAFERKFQRDMLQYDYARRGAMFGLEPRPTAEACKALARVGLIRIEYRTLIHGGRPYNNVVFVEPIPDAIKATLTEPNVPDVPRPKKAARGMHARKPSSDTLGVSDLPDVNDLTDEHPAPPLLLNLGPGGEDPLLQNLGGPLPQNFGPPPPKFRRTNNEISSDISLYGDFNSSITPDTPLATHTPDDEGPSPVGEPLNTHTQQAGETPDPLDAGPEIHAQPSADPEIQPALEDGEDLPFFTGLHPDLEATKLERATEVQQVPPAAPTAADPLDAPWAILALAPIPLATLGARPERDPTRMPQLRALMQATSPTRLAHLQEQLLITLPGGVSRQYLTRLTDDEIQAAARAASHDAARVKGGMGSAGYHALDRLLGKEFTPESLSGQRRAVRTNEAPRHRSHQVKNAGRVSEDQPQEGAGQRSALHAEETWQHKASGQLVTIHAIENNHTEVVLSDGTRHALARFVTTYRHAPSTQTAS</sequence>
<organism evidence="2 3">
    <name type="scientific">Deinococcus arenae</name>
    <dbReference type="NCBI Taxonomy" id="1452751"/>
    <lineage>
        <taxon>Bacteria</taxon>
        <taxon>Thermotogati</taxon>
        <taxon>Deinococcota</taxon>
        <taxon>Deinococci</taxon>
        <taxon>Deinococcales</taxon>
        <taxon>Deinococcaceae</taxon>
        <taxon>Deinococcus</taxon>
    </lineage>
</organism>
<keyword evidence="3" id="KW-1185">Reference proteome</keyword>
<feature type="region of interest" description="Disordered" evidence="1">
    <location>
        <begin position="1"/>
        <end position="33"/>
    </location>
</feature>
<dbReference type="RefSeq" id="WP_189062564.1">
    <property type="nucleotide sequence ID" value="NZ_BMQG01000011.1"/>
</dbReference>
<gene>
    <name evidence="2" type="ORF">GCM10008956_29820</name>
</gene>
<name>A0A8H9GR43_9DEIO</name>
<feature type="region of interest" description="Disordered" evidence="1">
    <location>
        <begin position="475"/>
        <end position="525"/>
    </location>
</feature>
<accession>A0A8H9GR43</accession>